<protein>
    <recommendedName>
        <fullName evidence="2">DUF2344 domain-containing protein</fullName>
    </recommendedName>
</protein>
<dbReference type="RefSeq" id="WP_146515917.1">
    <property type="nucleotide sequence ID" value="NZ_SJPI01000002.1"/>
</dbReference>
<comment type="caution">
    <text evidence="3">The sequence shown here is derived from an EMBL/GenBank/DDBJ whole genome shotgun (WGS) entry which is preliminary data.</text>
</comment>
<dbReference type="InterPro" id="IPR018768">
    <property type="entry name" value="DUF2344"/>
</dbReference>
<feature type="compositionally biased region" description="Polar residues" evidence="1">
    <location>
        <begin position="32"/>
        <end position="51"/>
    </location>
</feature>
<evidence type="ECO:0000313" key="3">
    <source>
        <dbReference type="EMBL" id="TWT50740.1"/>
    </source>
</evidence>
<accession>A0A5C5WJB7</accession>
<evidence type="ECO:0000259" key="2">
    <source>
        <dbReference type="Pfam" id="PF10105"/>
    </source>
</evidence>
<organism evidence="3 4">
    <name type="scientific">Rubripirellula amarantea</name>
    <dbReference type="NCBI Taxonomy" id="2527999"/>
    <lineage>
        <taxon>Bacteria</taxon>
        <taxon>Pseudomonadati</taxon>
        <taxon>Planctomycetota</taxon>
        <taxon>Planctomycetia</taxon>
        <taxon>Pirellulales</taxon>
        <taxon>Pirellulaceae</taxon>
        <taxon>Rubripirellula</taxon>
    </lineage>
</organism>
<dbReference type="EMBL" id="SJPI01000002">
    <property type="protein sequence ID" value="TWT50740.1"/>
    <property type="molecule type" value="Genomic_DNA"/>
</dbReference>
<feature type="region of interest" description="Disordered" evidence="1">
    <location>
        <begin position="1"/>
        <end position="100"/>
    </location>
</feature>
<sequence length="336" mass="36660">MSEDQPNIEAASPDNSPVNSSDDTSSYQASSPQALSHQELSHQALSHQALSKNEDAKPDRDKDHAASSVASEADASASTSDSSQAQEEDESAPAKTTPEPPLRIRYRVRFGKTGLLRWIGHTDLAKLWERLGRRAELNFSMTEGFHPKPRIAFPSALALGVESLDEVVEIELAEQLTPRELLDRLIADNQPGLTMRCVAMLPEGFGKAQLALSKYVVTPPDNVDWNQVKDAIASLNDAGSLTIKRKKKTLTFGVAENLPEINVEDERLCLSLVAAEGASLKPSDVMAALQLEDWIENGATITRVKTQLKKEFEDTNSENYAESGDVPEPSAFANHT</sequence>
<gene>
    <name evidence="3" type="ORF">Pla22_34830</name>
</gene>
<feature type="compositionally biased region" description="Low complexity" evidence="1">
    <location>
        <begin position="66"/>
        <end position="85"/>
    </location>
</feature>
<proteinExistence type="predicted"/>
<reference evidence="3 4" key="1">
    <citation type="submission" date="2019-02" db="EMBL/GenBank/DDBJ databases">
        <title>Deep-cultivation of Planctomycetes and their phenomic and genomic characterization uncovers novel biology.</title>
        <authorList>
            <person name="Wiegand S."/>
            <person name="Jogler M."/>
            <person name="Boedeker C."/>
            <person name="Pinto D."/>
            <person name="Vollmers J."/>
            <person name="Rivas-Marin E."/>
            <person name="Kohn T."/>
            <person name="Peeters S.H."/>
            <person name="Heuer A."/>
            <person name="Rast P."/>
            <person name="Oberbeckmann S."/>
            <person name="Bunk B."/>
            <person name="Jeske O."/>
            <person name="Meyerdierks A."/>
            <person name="Storesund J.E."/>
            <person name="Kallscheuer N."/>
            <person name="Luecker S."/>
            <person name="Lage O.M."/>
            <person name="Pohl T."/>
            <person name="Merkel B.J."/>
            <person name="Hornburger P."/>
            <person name="Mueller R.-W."/>
            <person name="Bruemmer F."/>
            <person name="Labrenz M."/>
            <person name="Spormann A.M."/>
            <person name="Op Den Camp H."/>
            <person name="Overmann J."/>
            <person name="Amann R."/>
            <person name="Jetten M.S.M."/>
            <person name="Mascher T."/>
            <person name="Medema M.H."/>
            <person name="Devos D.P."/>
            <person name="Kaster A.-K."/>
            <person name="Ovreas L."/>
            <person name="Rohde M."/>
            <person name="Galperin M.Y."/>
            <person name="Jogler C."/>
        </authorList>
    </citation>
    <scope>NUCLEOTIDE SEQUENCE [LARGE SCALE GENOMIC DNA]</scope>
    <source>
        <strain evidence="3 4">Pla22</strain>
    </source>
</reference>
<dbReference type="OrthoDB" id="9780488at2"/>
<name>A0A5C5WJB7_9BACT</name>
<dbReference type="NCBIfam" id="TIGR03936">
    <property type="entry name" value="sam_1_link_chp"/>
    <property type="match status" value="1"/>
</dbReference>
<feature type="compositionally biased region" description="Basic and acidic residues" evidence="1">
    <location>
        <begin position="52"/>
        <end position="65"/>
    </location>
</feature>
<feature type="compositionally biased region" description="Low complexity" evidence="1">
    <location>
        <begin position="12"/>
        <end position="31"/>
    </location>
</feature>
<dbReference type="Proteomes" id="UP000316598">
    <property type="component" value="Unassembled WGS sequence"/>
</dbReference>
<evidence type="ECO:0000313" key="4">
    <source>
        <dbReference type="Proteomes" id="UP000316598"/>
    </source>
</evidence>
<feature type="domain" description="DUF2344" evidence="2">
    <location>
        <begin position="105"/>
        <end position="281"/>
    </location>
</feature>
<evidence type="ECO:0000256" key="1">
    <source>
        <dbReference type="SAM" id="MobiDB-lite"/>
    </source>
</evidence>
<feature type="region of interest" description="Disordered" evidence="1">
    <location>
        <begin position="315"/>
        <end position="336"/>
    </location>
</feature>
<keyword evidence="4" id="KW-1185">Reference proteome</keyword>
<dbReference type="AlphaFoldDB" id="A0A5C5WJB7"/>
<dbReference type="Pfam" id="PF10105">
    <property type="entry name" value="DUF2344"/>
    <property type="match status" value="1"/>
</dbReference>